<gene>
    <name evidence="1" type="ORF">P153DRAFT_382122</name>
</gene>
<reference evidence="1" key="1">
    <citation type="journal article" date="2020" name="Stud. Mycol.">
        <title>101 Dothideomycetes genomes: a test case for predicting lifestyles and emergence of pathogens.</title>
        <authorList>
            <person name="Haridas S."/>
            <person name="Albert R."/>
            <person name="Binder M."/>
            <person name="Bloem J."/>
            <person name="Labutti K."/>
            <person name="Salamov A."/>
            <person name="Andreopoulos B."/>
            <person name="Baker S."/>
            <person name="Barry K."/>
            <person name="Bills G."/>
            <person name="Bluhm B."/>
            <person name="Cannon C."/>
            <person name="Castanera R."/>
            <person name="Culley D."/>
            <person name="Daum C."/>
            <person name="Ezra D."/>
            <person name="Gonzalez J."/>
            <person name="Henrissat B."/>
            <person name="Kuo A."/>
            <person name="Liang C."/>
            <person name="Lipzen A."/>
            <person name="Lutzoni F."/>
            <person name="Magnuson J."/>
            <person name="Mondo S."/>
            <person name="Nolan M."/>
            <person name="Ohm R."/>
            <person name="Pangilinan J."/>
            <person name="Park H.-J."/>
            <person name="Ramirez L."/>
            <person name="Alfaro M."/>
            <person name="Sun H."/>
            <person name="Tritt A."/>
            <person name="Yoshinaga Y."/>
            <person name="Zwiers L.-H."/>
            <person name="Turgeon B."/>
            <person name="Goodwin S."/>
            <person name="Spatafora J."/>
            <person name="Crous P."/>
            <person name="Grigoriev I."/>
        </authorList>
    </citation>
    <scope>NUCLEOTIDE SEQUENCE</scope>
    <source>
        <strain evidence="1">CBS 119687</strain>
    </source>
</reference>
<sequence>METTTASFPLIWAVHVVYTRIGEEKLDFEYMWIQTVVLECEHRCLDADWVVVQPFILTRLLDGFRTEVQLQSLAYSCKEVVNVAYPTSTEGSRDLEEVQKLGLRNAFLGATR</sequence>
<evidence type="ECO:0000313" key="2">
    <source>
        <dbReference type="Proteomes" id="UP000799771"/>
    </source>
</evidence>
<dbReference type="RefSeq" id="XP_033526886.1">
    <property type="nucleotide sequence ID" value="XM_033670109.1"/>
</dbReference>
<dbReference type="EMBL" id="ML977500">
    <property type="protein sequence ID" value="KAF2132499.1"/>
    <property type="molecule type" value="Genomic_DNA"/>
</dbReference>
<organism evidence="1 2">
    <name type="scientific">Dothidotthia symphoricarpi CBS 119687</name>
    <dbReference type="NCBI Taxonomy" id="1392245"/>
    <lineage>
        <taxon>Eukaryota</taxon>
        <taxon>Fungi</taxon>
        <taxon>Dikarya</taxon>
        <taxon>Ascomycota</taxon>
        <taxon>Pezizomycotina</taxon>
        <taxon>Dothideomycetes</taxon>
        <taxon>Pleosporomycetidae</taxon>
        <taxon>Pleosporales</taxon>
        <taxon>Dothidotthiaceae</taxon>
        <taxon>Dothidotthia</taxon>
    </lineage>
</organism>
<dbReference type="GeneID" id="54410541"/>
<keyword evidence="2" id="KW-1185">Reference proteome</keyword>
<name>A0A6A6AKM2_9PLEO</name>
<evidence type="ECO:0000313" key="1">
    <source>
        <dbReference type="EMBL" id="KAF2132499.1"/>
    </source>
</evidence>
<proteinExistence type="predicted"/>
<dbReference type="Proteomes" id="UP000799771">
    <property type="component" value="Unassembled WGS sequence"/>
</dbReference>
<dbReference type="AlphaFoldDB" id="A0A6A6AKM2"/>
<protein>
    <submittedName>
        <fullName evidence="1">Uncharacterized protein</fullName>
    </submittedName>
</protein>
<accession>A0A6A6AKM2</accession>